<comment type="caution">
    <text evidence="2">The sequence shown here is derived from an EMBL/GenBank/DDBJ whole genome shotgun (WGS) entry which is preliminary data.</text>
</comment>
<feature type="compositionally biased region" description="Pro residues" evidence="1">
    <location>
        <begin position="43"/>
        <end position="54"/>
    </location>
</feature>
<dbReference type="Proteomes" id="UP000822688">
    <property type="component" value="Chromosome 2"/>
</dbReference>
<dbReference type="AlphaFoldDB" id="A0A8T0IVR8"/>
<feature type="compositionally biased region" description="Basic and acidic residues" evidence="1">
    <location>
        <begin position="1"/>
        <end position="14"/>
    </location>
</feature>
<accession>A0A8T0IVR8</accession>
<dbReference type="EMBL" id="CM026422">
    <property type="protein sequence ID" value="KAG0587049.1"/>
    <property type="molecule type" value="Genomic_DNA"/>
</dbReference>
<reference evidence="2" key="1">
    <citation type="submission" date="2020-06" db="EMBL/GenBank/DDBJ databases">
        <title>WGS assembly of Ceratodon purpureus strain R40.</title>
        <authorList>
            <person name="Carey S.B."/>
            <person name="Jenkins J."/>
            <person name="Shu S."/>
            <person name="Lovell J.T."/>
            <person name="Sreedasyam A."/>
            <person name="Maumus F."/>
            <person name="Tiley G.P."/>
            <person name="Fernandez-Pozo N."/>
            <person name="Barry K."/>
            <person name="Chen C."/>
            <person name="Wang M."/>
            <person name="Lipzen A."/>
            <person name="Daum C."/>
            <person name="Saski C.A."/>
            <person name="Payton A.C."/>
            <person name="Mcbreen J.C."/>
            <person name="Conrad R.E."/>
            <person name="Kollar L.M."/>
            <person name="Olsson S."/>
            <person name="Huttunen S."/>
            <person name="Landis J.B."/>
            <person name="Wickett N.J."/>
            <person name="Johnson M.G."/>
            <person name="Rensing S.A."/>
            <person name="Grimwood J."/>
            <person name="Schmutz J."/>
            <person name="Mcdaniel S.F."/>
        </authorList>
    </citation>
    <scope>NUCLEOTIDE SEQUENCE</scope>
    <source>
        <strain evidence="2">R40</strain>
    </source>
</reference>
<proteinExistence type="predicted"/>
<feature type="region of interest" description="Disordered" evidence="1">
    <location>
        <begin position="71"/>
        <end position="109"/>
    </location>
</feature>
<evidence type="ECO:0000313" key="2">
    <source>
        <dbReference type="EMBL" id="KAG0587049.1"/>
    </source>
</evidence>
<evidence type="ECO:0000256" key="1">
    <source>
        <dbReference type="SAM" id="MobiDB-lite"/>
    </source>
</evidence>
<sequence>MAAKHDSKYDDGVGKHLLPKQTTISLPSRVYIHTSPSSETLLPLPPQTPKPPPHLSHTTIATIDTIATISLNPVSAPELPKPSSPCAPEPSGRGRVPPQSAAPQMSSQN</sequence>
<feature type="region of interest" description="Disordered" evidence="1">
    <location>
        <begin position="1"/>
        <end position="57"/>
    </location>
</feature>
<protein>
    <submittedName>
        <fullName evidence="2">Uncharacterized protein</fullName>
    </submittedName>
</protein>
<feature type="compositionally biased region" description="Low complexity" evidence="1">
    <location>
        <begin position="33"/>
        <end position="42"/>
    </location>
</feature>
<gene>
    <name evidence="2" type="ORF">KC19_2G137100</name>
</gene>
<organism evidence="2 3">
    <name type="scientific">Ceratodon purpureus</name>
    <name type="common">Fire moss</name>
    <name type="synonym">Dicranum purpureum</name>
    <dbReference type="NCBI Taxonomy" id="3225"/>
    <lineage>
        <taxon>Eukaryota</taxon>
        <taxon>Viridiplantae</taxon>
        <taxon>Streptophyta</taxon>
        <taxon>Embryophyta</taxon>
        <taxon>Bryophyta</taxon>
        <taxon>Bryophytina</taxon>
        <taxon>Bryopsida</taxon>
        <taxon>Dicranidae</taxon>
        <taxon>Pseudoditrichales</taxon>
        <taxon>Ditrichaceae</taxon>
        <taxon>Ceratodon</taxon>
    </lineage>
</organism>
<feature type="compositionally biased region" description="Pro residues" evidence="1">
    <location>
        <begin position="79"/>
        <end position="88"/>
    </location>
</feature>
<keyword evidence="3" id="KW-1185">Reference proteome</keyword>
<name>A0A8T0IVR8_CERPU</name>
<evidence type="ECO:0000313" key="3">
    <source>
        <dbReference type="Proteomes" id="UP000822688"/>
    </source>
</evidence>